<dbReference type="EC" id="2.4.1.122" evidence="6"/>
<evidence type="ECO:0000256" key="1">
    <source>
        <dbReference type="ARBA" id="ARBA00001936"/>
    </source>
</evidence>
<evidence type="ECO:0000256" key="13">
    <source>
        <dbReference type="ARBA" id="ARBA00022989"/>
    </source>
</evidence>
<evidence type="ECO:0000256" key="24">
    <source>
        <dbReference type="SAM" id="Phobius"/>
    </source>
</evidence>
<name>A0A3R7PND4_PENVA</name>
<keyword evidence="10" id="KW-0479">Metal-binding</keyword>
<dbReference type="Pfam" id="PF02434">
    <property type="entry name" value="Fringe"/>
    <property type="match status" value="1"/>
</dbReference>
<evidence type="ECO:0000256" key="23">
    <source>
        <dbReference type="SAM" id="MobiDB-lite"/>
    </source>
</evidence>
<dbReference type="GO" id="GO:0016020">
    <property type="term" value="C:membrane"/>
    <property type="evidence" value="ECO:0007669"/>
    <property type="project" value="UniProtKB-SubCell"/>
</dbReference>
<evidence type="ECO:0000313" key="27">
    <source>
        <dbReference type="Proteomes" id="UP000283509"/>
    </source>
</evidence>
<protein>
    <recommendedName>
        <fullName evidence="18">Glycoprotein-N-acetylgalactosamine 3-beta-galactosyltransferase 1</fullName>
        <ecNumber evidence="6">2.4.1.122</ecNumber>
    </recommendedName>
    <alternativeName>
        <fullName evidence="20">Core 1 O-glycan T-synthase</fullName>
    </alternativeName>
    <alternativeName>
        <fullName evidence="21">Core 1 UDP-galactose:N-acetylgalactosamine-alpha-R beta 1,3-galactosyltransferase 1</fullName>
    </alternativeName>
    <alternativeName>
        <fullName evidence="19">Core 1 beta1,3-galactosyltransferase 1</fullName>
    </alternativeName>
</protein>
<comment type="similarity">
    <text evidence="4">Belongs to the glycosyltransferase 31 family. Beta3-Gal-T subfamily.</text>
</comment>
<feature type="transmembrane region" description="Helical" evidence="24">
    <location>
        <begin position="12"/>
        <end position="36"/>
    </location>
</feature>
<evidence type="ECO:0000256" key="21">
    <source>
        <dbReference type="ARBA" id="ARBA00043065"/>
    </source>
</evidence>
<comment type="subcellular location">
    <subcellularLocation>
        <location evidence="2">Membrane</location>
        <topology evidence="2">Single-pass type II membrane protein</topology>
    </subcellularLocation>
</comment>
<dbReference type="InterPro" id="IPR003378">
    <property type="entry name" value="Fringe-like_glycosylTrfase"/>
</dbReference>
<dbReference type="EMBL" id="QCYY01002214">
    <property type="protein sequence ID" value="ROT72051.1"/>
    <property type="molecule type" value="Genomic_DNA"/>
</dbReference>
<keyword evidence="9 24" id="KW-0812">Transmembrane</keyword>
<comment type="pathway">
    <text evidence="3">Protein modification; protein glycosylation.</text>
</comment>
<proteinExistence type="inferred from homology"/>
<dbReference type="InterPro" id="IPR026050">
    <property type="entry name" value="C1GALT1/C1GALT1_chp1"/>
</dbReference>
<dbReference type="GO" id="GO:0016263">
    <property type="term" value="F:glycoprotein-N-acetylgalactosamine 3-beta-galactosyltransferase activity"/>
    <property type="evidence" value="ECO:0007669"/>
    <property type="project" value="UniProtKB-EC"/>
</dbReference>
<evidence type="ECO:0000256" key="8">
    <source>
        <dbReference type="ARBA" id="ARBA00022679"/>
    </source>
</evidence>
<evidence type="ECO:0000256" key="16">
    <source>
        <dbReference type="ARBA" id="ARBA00023180"/>
    </source>
</evidence>
<evidence type="ECO:0000256" key="19">
    <source>
        <dbReference type="ARBA" id="ARBA00041226"/>
    </source>
</evidence>
<evidence type="ECO:0000256" key="20">
    <source>
        <dbReference type="ARBA" id="ARBA00042009"/>
    </source>
</evidence>
<dbReference type="PANTHER" id="PTHR23033">
    <property type="entry name" value="BETA1,3-GALACTOSYLTRANSFERASE"/>
    <property type="match status" value="1"/>
</dbReference>
<evidence type="ECO:0000256" key="5">
    <source>
        <dbReference type="ARBA" id="ARBA00011748"/>
    </source>
</evidence>
<evidence type="ECO:0000256" key="2">
    <source>
        <dbReference type="ARBA" id="ARBA00004606"/>
    </source>
</evidence>
<keyword evidence="12" id="KW-0735">Signal-anchor</keyword>
<keyword evidence="17" id="KW-0464">Manganese</keyword>
<gene>
    <name evidence="26" type="ORF">C7M84_009588</name>
</gene>
<organism evidence="26 27">
    <name type="scientific">Penaeus vannamei</name>
    <name type="common">Whiteleg shrimp</name>
    <name type="synonym">Litopenaeus vannamei</name>
    <dbReference type="NCBI Taxonomy" id="6689"/>
    <lineage>
        <taxon>Eukaryota</taxon>
        <taxon>Metazoa</taxon>
        <taxon>Ecdysozoa</taxon>
        <taxon>Arthropoda</taxon>
        <taxon>Crustacea</taxon>
        <taxon>Multicrustacea</taxon>
        <taxon>Malacostraca</taxon>
        <taxon>Eumalacostraca</taxon>
        <taxon>Eucarida</taxon>
        <taxon>Decapoda</taxon>
        <taxon>Dendrobranchiata</taxon>
        <taxon>Penaeoidea</taxon>
        <taxon>Penaeidae</taxon>
        <taxon>Penaeus</taxon>
    </lineage>
</organism>
<evidence type="ECO:0000256" key="9">
    <source>
        <dbReference type="ARBA" id="ARBA00022692"/>
    </source>
</evidence>
<keyword evidence="8 26" id="KW-0808">Transferase</keyword>
<comment type="subunit">
    <text evidence="5">Homodimer; disulfide-linked.</text>
</comment>
<dbReference type="Gene3D" id="3.90.550.50">
    <property type="match status" value="1"/>
</dbReference>
<evidence type="ECO:0000256" key="3">
    <source>
        <dbReference type="ARBA" id="ARBA00004922"/>
    </source>
</evidence>
<evidence type="ECO:0000256" key="10">
    <source>
        <dbReference type="ARBA" id="ARBA00022723"/>
    </source>
</evidence>
<evidence type="ECO:0000256" key="22">
    <source>
        <dbReference type="ARBA" id="ARBA00059245"/>
    </source>
</evidence>
<dbReference type="GO" id="GO:0000166">
    <property type="term" value="F:nucleotide binding"/>
    <property type="evidence" value="ECO:0007669"/>
    <property type="project" value="UniProtKB-KW"/>
</dbReference>
<reference evidence="26 27" key="1">
    <citation type="submission" date="2018-04" db="EMBL/GenBank/DDBJ databases">
        <authorList>
            <person name="Zhang X."/>
            <person name="Yuan J."/>
            <person name="Li F."/>
            <person name="Xiang J."/>
        </authorList>
    </citation>
    <scope>NUCLEOTIDE SEQUENCE [LARGE SCALE GENOMIC DNA]</scope>
    <source>
        <tissue evidence="26">Muscle</tissue>
    </source>
</reference>
<reference evidence="26 27" key="2">
    <citation type="submission" date="2019-01" db="EMBL/GenBank/DDBJ databases">
        <title>The decoding of complex shrimp genome reveals the adaptation for benthos swimmer, frequently molting mechanism and breeding impact on genome.</title>
        <authorList>
            <person name="Sun Y."/>
            <person name="Gao Y."/>
            <person name="Yu Y."/>
        </authorList>
    </citation>
    <scope>NUCLEOTIDE SEQUENCE [LARGE SCALE GENOMIC DNA]</scope>
    <source>
        <tissue evidence="26">Muscle</tissue>
    </source>
</reference>
<accession>A0A3R7PND4</accession>
<dbReference type="Proteomes" id="UP000283509">
    <property type="component" value="Unassembled WGS sequence"/>
</dbReference>
<evidence type="ECO:0000259" key="25">
    <source>
        <dbReference type="Pfam" id="PF02434"/>
    </source>
</evidence>
<evidence type="ECO:0000256" key="15">
    <source>
        <dbReference type="ARBA" id="ARBA00023157"/>
    </source>
</evidence>
<dbReference type="FunFam" id="3.90.550.50:FF:000017">
    <property type="entry name" value="Glycoprotein-N-acetylgalactosamine 3-beta-galactosyltransferase 1"/>
    <property type="match status" value="1"/>
</dbReference>
<keyword evidence="16" id="KW-0325">Glycoprotein</keyword>
<comment type="function">
    <text evidence="22">Glycosyltransferase that generates the core 1 O-glycan Gal-beta1-3GalNAc-alpha1-Ser/Thr (T antigen), which is a precursor for many extended O-glycans in glycoproteins.</text>
</comment>
<evidence type="ECO:0000256" key="18">
    <source>
        <dbReference type="ARBA" id="ARBA00040898"/>
    </source>
</evidence>
<dbReference type="OrthoDB" id="414175at2759"/>
<feature type="region of interest" description="Disordered" evidence="23">
    <location>
        <begin position="343"/>
        <end position="374"/>
    </location>
</feature>
<evidence type="ECO:0000313" key="26">
    <source>
        <dbReference type="EMBL" id="ROT72051.1"/>
    </source>
</evidence>
<feature type="domain" description="Fringe-like glycosyltransferase" evidence="25">
    <location>
        <begin position="81"/>
        <end position="211"/>
    </location>
</feature>
<comment type="caution">
    <text evidence="26">The sequence shown here is derived from an EMBL/GenBank/DDBJ whole genome shotgun (WGS) entry which is preliminary data.</text>
</comment>
<evidence type="ECO:0000256" key="12">
    <source>
        <dbReference type="ARBA" id="ARBA00022968"/>
    </source>
</evidence>
<evidence type="ECO:0000256" key="4">
    <source>
        <dbReference type="ARBA" id="ARBA00006462"/>
    </source>
</evidence>
<keyword evidence="13 24" id="KW-1133">Transmembrane helix</keyword>
<evidence type="ECO:0000256" key="14">
    <source>
        <dbReference type="ARBA" id="ARBA00023136"/>
    </source>
</evidence>
<dbReference type="GO" id="GO:0030145">
    <property type="term" value="F:manganese ion binding"/>
    <property type="evidence" value="ECO:0007669"/>
    <property type="project" value="UniProtKB-ARBA"/>
</dbReference>
<dbReference type="STRING" id="6689.A0A3R7PND4"/>
<evidence type="ECO:0000256" key="11">
    <source>
        <dbReference type="ARBA" id="ARBA00022741"/>
    </source>
</evidence>
<keyword evidence="11" id="KW-0547">Nucleotide-binding</keyword>
<dbReference type="UniPathway" id="UPA00378"/>
<comment type="cofactor">
    <cofactor evidence="1">
        <name>Mn(2+)</name>
        <dbReference type="ChEBI" id="CHEBI:29035"/>
    </cofactor>
</comment>
<evidence type="ECO:0000256" key="7">
    <source>
        <dbReference type="ARBA" id="ARBA00022676"/>
    </source>
</evidence>
<sequence>MAKIKKLSQKKVSTVFELFAVLIGSVFGFVFTIVFAEQLQMANFKRNQMSPSSSGAIFHEVVTTEADKLTKEVRNLCWILTQPKSHYRKAVHVKNTWGKRCDKLIFMSTENDTSLGAVALDTPEGRENLWGKTKAAFRYVYEHHLEEYDWFLKADDDTYTIIENLRYMLSNYDPKFPIYFGSRLRLFYKEGILGGGSGYVLSREATRKFVEEALPNKSICKQSNQGLEDVEIAGCLLKSGVLIGDSRDSLERGRFFPLGPHIHIRGGIPQWYKKNAFYKPYAGFNDCSESAIAFHYVAPELMYWYDFLLYFVRAFGVQRQQPFPAELPPGVRGLPREVSASSWQGAKRGSTWLGASPRAVPGGKPRRPPTLTSVDPVRASLVSSRLPPRHWAGRNTPPL</sequence>
<keyword evidence="27" id="KW-1185">Reference proteome</keyword>
<dbReference type="AlphaFoldDB" id="A0A3R7PND4"/>
<keyword evidence="15" id="KW-1015">Disulfide bond</keyword>
<keyword evidence="7 26" id="KW-0328">Glycosyltransferase</keyword>
<evidence type="ECO:0000256" key="17">
    <source>
        <dbReference type="ARBA" id="ARBA00023211"/>
    </source>
</evidence>
<evidence type="ECO:0000256" key="6">
    <source>
        <dbReference type="ARBA" id="ARBA00012557"/>
    </source>
</evidence>
<dbReference type="PANTHER" id="PTHR23033:SF14">
    <property type="entry name" value="GLYCOPROTEIN-N-ACETYLGALACTOSAMINE 3-BETA-GALACTOSYLTRANSFERASE 1-RELATED"/>
    <property type="match status" value="1"/>
</dbReference>
<keyword evidence="14 24" id="KW-0472">Membrane</keyword>